<keyword evidence="5 6" id="KW-0269">Exonuclease</keyword>
<keyword evidence="4 6" id="KW-0378">Hydrolase</keyword>
<dbReference type="Gene3D" id="1.10.287.1040">
    <property type="entry name" value="Exonuclease VII, small subunit"/>
    <property type="match status" value="1"/>
</dbReference>
<evidence type="ECO:0000256" key="3">
    <source>
        <dbReference type="ARBA" id="ARBA00022722"/>
    </source>
</evidence>
<dbReference type="OrthoDB" id="5244334at2"/>
<dbReference type="EC" id="3.1.11.6" evidence="6"/>
<dbReference type="GO" id="GO:0008855">
    <property type="term" value="F:exodeoxyribonuclease VII activity"/>
    <property type="evidence" value="ECO:0007669"/>
    <property type="project" value="UniProtKB-UniRule"/>
</dbReference>
<dbReference type="EMBL" id="CP006365">
    <property type="protein sequence ID" value="AGU14850.1"/>
    <property type="molecule type" value="Genomic_DNA"/>
</dbReference>
<dbReference type="Proteomes" id="UP000016943">
    <property type="component" value="Chromosome"/>
</dbReference>
<evidence type="ECO:0000313" key="8">
    <source>
        <dbReference type="Proteomes" id="UP000016943"/>
    </source>
</evidence>
<dbReference type="AlphaFoldDB" id="U3GTP8"/>
<keyword evidence="2 6" id="KW-0963">Cytoplasm</keyword>
<dbReference type="Pfam" id="PF02609">
    <property type="entry name" value="Exonuc_VII_S"/>
    <property type="match status" value="1"/>
</dbReference>
<comment type="subcellular location">
    <subcellularLocation>
        <location evidence="6">Cytoplasm</location>
    </subcellularLocation>
</comment>
<comment type="function">
    <text evidence="6">Bidirectionally degrades single-stranded DNA into large acid-insoluble oligonucleotides, which are then degraded further into small acid-soluble oligonucleotides.</text>
</comment>
<accession>U3GTP8</accession>
<dbReference type="eggNOG" id="COG1722">
    <property type="taxonomic scope" value="Bacteria"/>
</dbReference>
<dbReference type="KEGG" id="caz:CARG_03505"/>
<gene>
    <name evidence="6" type="primary">xseB</name>
    <name evidence="7" type="ORF">CARG_03505</name>
</gene>
<evidence type="ECO:0000313" key="7">
    <source>
        <dbReference type="EMBL" id="AGU14850.1"/>
    </source>
</evidence>
<dbReference type="PANTHER" id="PTHR34137:SF1">
    <property type="entry name" value="EXODEOXYRIBONUCLEASE 7 SMALL SUBUNIT"/>
    <property type="match status" value="1"/>
</dbReference>
<dbReference type="PATRIC" id="fig|1348662.3.peg.688"/>
<dbReference type="InterPro" id="IPR037004">
    <property type="entry name" value="Exonuc_VII_ssu_sf"/>
</dbReference>
<dbReference type="NCBIfam" id="TIGR01280">
    <property type="entry name" value="xseB"/>
    <property type="match status" value="1"/>
</dbReference>
<comment type="subunit">
    <text evidence="6">Heterooligomer composed of large and small subunits.</text>
</comment>
<dbReference type="HAMAP" id="MF_00337">
    <property type="entry name" value="Exonuc_7_S"/>
    <property type="match status" value="1"/>
</dbReference>
<evidence type="ECO:0000256" key="6">
    <source>
        <dbReference type="HAMAP-Rule" id="MF_00337"/>
    </source>
</evidence>
<organism evidence="7 8">
    <name type="scientific">Corynebacterium argentoratense DSM 44202</name>
    <dbReference type="NCBI Taxonomy" id="1348662"/>
    <lineage>
        <taxon>Bacteria</taxon>
        <taxon>Bacillati</taxon>
        <taxon>Actinomycetota</taxon>
        <taxon>Actinomycetes</taxon>
        <taxon>Mycobacteriales</taxon>
        <taxon>Corynebacteriaceae</taxon>
        <taxon>Corynebacterium</taxon>
    </lineage>
</organism>
<dbReference type="GO" id="GO:0006308">
    <property type="term" value="P:DNA catabolic process"/>
    <property type="evidence" value="ECO:0007669"/>
    <property type="project" value="UniProtKB-UniRule"/>
</dbReference>
<evidence type="ECO:0000256" key="5">
    <source>
        <dbReference type="ARBA" id="ARBA00022839"/>
    </source>
</evidence>
<dbReference type="NCBIfam" id="NF002139">
    <property type="entry name" value="PRK00977.1-3"/>
    <property type="match status" value="1"/>
</dbReference>
<dbReference type="PANTHER" id="PTHR34137">
    <property type="entry name" value="EXODEOXYRIBONUCLEASE 7 SMALL SUBUNIT"/>
    <property type="match status" value="1"/>
</dbReference>
<name>U3GTP8_9CORY</name>
<evidence type="ECO:0000256" key="2">
    <source>
        <dbReference type="ARBA" id="ARBA00022490"/>
    </source>
</evidence>
<keyword evidence="8" id="KW-1185">Reference proteome</keyword>
<dbReference type="InterPro" id="IPR003761">
    <property type="entry name" value="Exonuc_VII_S"/>
</dbReference>
<dbReference type="GO" id="GO:0005829">
    <property type="term" value="C:cytosol"/>
    <property type="evidence" value="ECO:0007669"/>
    <property type="project" value="TreeGrafter"/>
</dbReference>
<dbReference type="STRING" id="1348662.CARG_03505"/>
<protein>
    <recommendedName>
        <fullName evidence="6">Exodeoxyribonuclease 7 small subunit</fullName>
        <ecNumber evidence="6">3.1.11.6</ecNumber>
    </recommendedName>
    <alternativeName>
        <fullName evidence="6">Exodeoxyribonuclease VII small subunit</fullName>
        <shortName evidence="6">Exonuclease VII small subunit</shortName>
    </alternativeName>
</protein>
<comment type="catalytic activity">
    <reaction evidence="6">
        <text>Exonucleolytic cleavage in either 5'- to 3'- or 3'- to 5'-direction to yield nucleoside 5'-phosphates.</text>
        <dbReference type="EC" id="3.1.11.6"/>
    </reaction>
</comment>
<dbReference type="SUPFAM" id="SSF116842">
    <property type="entry name" value="XseB-like"/>
    <property type="match status" value="1"/>
</dbReference>
<sequence>MSTQKSSTGPTFDPIEQMSYEQARSELAEVVGILELGQMSLDESLAYWERGEALAKACKGFLDGAKQRITAALAVQVAEAEEDDPEADEEFGED</sequence>
<comment type="similarity">
    <text evidence="1 6">Belongs to the XseB family.</text>
</comment>
<dbReference type="HOGENOM" id="CLU_145918_0_2_11"/>
<keyword evidence="3 6" id="KW-0540">Nuclease</keyword>
<reference evidence="7 8" key="1">
    <citation type="journal article" date="2013" name="Genome Announc.">
        <title>Whole-Genome Sequence of the Clinical Strain Corynebacterium argentoratense DSM 44202, Isolated from a Human Throat Specimen.</title>
        <authorList>
            <person name="Bomholt C."/>
            <person name="Glaub A."/>
            <person name="Gravermann K."/>
            <person name="Albersmeier A."/>
            <person name="Brinkrolf K."/>
            <person name="Ruckert C."/>
            <person name="Tauch A."/>
        </authorList>
    </citation>
    <scope>NUCLEOTIDE SEQUENCE [LARGE SCALE GENOMIC DNA]</scope>
    <source>
        <strain evidence="7">DSM 44202</strain>
    </source>
</reference>
<dbReference type="GO" id="GO:0009318">
    <property type="term" value="C:exodeoxyribonuclease VII complex"/>
    <property type="evidence" value="ECO:0007669"/>
    <property type="project" value="UniProtKB-UniRule"/>
</dbReference>
<evidence type="ECO:0000256" key="1">
    <source>
        <dbReference type="ARBA" id="ARBA00009998"/>
    </source>
</evidence>
<evidence type="ECO:0000256" key="4">
    <source>
        <dbReference type="ARBA" id="ARBA00022801"/>
    </source>
</evidence>
<proteinExistence type="inferred from homology"/>